<reference evidence="1 2" key="1">
    <citation type="submission" date="2018-07" db="EMBL/GenBank/DDBJ databases">
        <title>Genomic Encyclopedia of Type Strains, Phase IV (KMG-IV): sequencing the most valuable type-strain genomes for metagenomic binning, comparative biology and taxonomic classification.</title>
        <authorList>
            <person name="Goeker M."/>
        </authorList>
    </citation>
    <scope>NUCLEOTIDE SEQUENCE [LARGE SCALE GENOMIC DNA]</scope>
    <source>
        <strain evidence="1 2">DSM 14364</strain>
    </source>
</reference>
<evidence type="ECO:0000313" key="2">
    <source>
        <dbReference type="Proteomes" id="UP000254925"/>
    </source>
</evidence>
<dbReference type="EMBL" id="QQBB01000009">
    <property type="protein sequence ID" value="RDI56411.1"/>
    <property type="molecule type" value="Genomic_DNA"/>
</dbReference>
<proteinExistence type="predicted"/>
<organism evidence="1 2">
    <name type="scientific">Microvirga subterranea</name>
    <dbReference type="NCBI Taxonomy" id="186651"/>
    <lineage>
        <taxon>Bacteria</taxon>
        <taxon>Pseudomonadati</taxon>
        <taxon>Pseudomonadota</taxon>
        <taxon>Alphaproteobacteria</taxon>
        <taxon>Hyphomicrobiales</taxon>
        <taxon>Methylobacteriaceae</taxon>
        <taxon>Microvirga</taxon>
    </lineage>
</organism>
<dbReference type="Proteomes" id="UP000254925">
    <property type="component" value="Unassembled WGS sequence"/>
</dbReference>
<protein>
    <submittedName>
        <fullName evidence="1">Uncharacterized protein</fullName>
    </submittedName>
</protein>
<evidence type="ECO:0000313" key="1">
    <source>
        <dbReference type="EMBL" id="RDI56411.1"/>
    </source>
</evidence>
<accession>A0A370HGN7</accession>
<keyword evidence="2" id="KW-1185">Reference proteome</keyword>
<gene>
    <name evidence="1" type="ORF">DES45_10995</name>
</gene>
<name>A0A370HGN7_9HYPH</name>
<comment type="caution">
    <text evidence="1">The sequence shown here is derived from an EMBL/GenBank/DDBJ whole genome shotgun (WGS) entry which is preliminary data.</text>
</comment>
<dbReference type="AlphaFoldDB" id="A0A370HGN7"/>
<sequence>MTPEQPSFSAERTCAEIARLHALNEREAELACALACMFDDPNDDPRTGICVHRPEHAEGTKVCAGRSYHRRRFDHSFGLRDRAPGREAIGLSPCPTLLDGEIRRRTIHASRVGDEVRPHGR</sequence>